<reference evidence="3" key="1">
    <citation type="journal article" date="2019" name="Int. J. Syst. Evol. Microbiol.">
        <title>The Global Catalogue of Microorganisms (GCM) 10K type strain sequencing project: providing services to taxonomists for standard genome sequencing and annotation.</title>
        <authorList>
            <consortium name="The Broad Institute Genomics Platform"/>
            <consortium name="The Broad Institute Genome Sequencing Center for Infectious Disease"/>
            <person name="Wu L."/>
            <person name="Ma J."/>
        </authorList>
    </citation>
    <scope>NUCLEOTIDE SEQUENCE [LARGE SCALE GENOMIC DNA]</scope>
    <source>
        <strain evidence="3">CCM 8604</strain>
    </source>
</reference>
<dbReference type="EMBL" id="JBHTHQ010000021">
    <property type="protein sequence ID" value="MFD0705202.1"/>
    <property type="molecule type" value="Genomic_DNA"/>
</dbReference>
<keyword evidence="3" id="KW-1185">Reference proteome</keyword>
<organism evidence="2 3">
    <name type="scientific">Alloscardovia venturai</name>
    <dbReference type="NCBI Taxonomy" id="1769421"/>
    <lineage>
        <taxon>Bacteria</taxon>
        <taxon>Bacillati</taxon>
        <taxon>Actinomycetota</taxon>
        <taxon>Actinomycetes</taxon>
        <taxon>Bifidobacteriales</taxon>
        <taxon>Bifidobacteriaceae</taxon>
        <taxon>Alloscardovia</taxon>
    </lineage>
</organism>
<comment type="caution">
    <text evidence="2">The sequence shown here is derived from an EMBL/GenBank/DDBJ whole genome shotgun (WGS) entry which is preliminary data.</text>
</comment>
<keyword evidence="2" id="KW-0378">Hydrolase</keyword>
<accession>A0ABW2Y4N5</accession>
<dbReference type="Gene3D" id="1.20.150.30">
    <property type="entry name" value="Zincin-like metallopeptidase, N-terminal domain"/>
    <property type="match status" value="1"/>
</dbReference>
<sequence>MSENNFDENALHKWMIDSFGPFEGEMAWQQFQELPDFVREQLLRDGAQGLPNPHEVQSLMQAFTESGMNTVSDIRNTLDEGPINRRLAKSLAQQRAREGETIRVITATQADKVRAAASETNLWLDSVTNFDPPTSPMSAYTRAEWVEATLPAWIDFATPVAASMNNAMGQVFAERFGDAHVDGEVAGLFAGPVNIPLPDDLKDPSKLMSVLGNTSYAMQFGSAAGSLSHEVRGTFDQAIALTSNPAGGIVIENVVEYAKALEISEDEALRYQTLVESAHARLFTNVPWLMPRFKALISKYARSISIDLDAMEQELRDAQMMNPESIASAVNLSKVGMADTPEQQEALRSLETLLALVEGWVDCIVWRAGMPYLPHIDQLREMQRRERVSGGAAERSFEALLGLDMHPKKMREASDMWETLTIAEEASGRDLHWSHPDSLPVLADDVMRKLAQADTAKESAPSIDWDSELAQLLDFDGTSDSASDGAGNKDDSSNGTDTRQDSDSDSGPDLDEQ</sequence>
<dbReference type="PANTHER" id="PTHR39420">
    <property type="match status" value="1"/>
</dbReference>
<dbReference type="RefSeq" id="WP_377938897.1">
    <property type="nucleotide sequence ID" value="NZ_JBHTHQ010000021.1"/>
</dbReference>
<feature type="region of interest" description="Disordered" evidence="1">
    <location>
        <begin position="474"/>
        <end position="513"/>
    </location>
</feature>
<keyword evidence="2" id="KW-0482">Metalloprotease</keyword>
<dbReference type="InterPro" id="IPR042271">
    <property type="entry name" value="Zinicin_2_N"/>
</dbReference>
<feature type="compositionally biased region" description="Acidic residues" evidence="1">
    <location>
        <begin position="503"/>
        <end position="513"/>
    </location>
</feature>
<name>A0ABW2Y4N5_9BIFI</name>
<evidence type="ECO:0000256" key="1">
    <source>
        <dbReference type="SAM" id="MobiDB-lite"/>
    </source>
</evidence>
<evidence type="ECO:0000313" key="3">
    <source>
        <dbReference type="Proteomes" id="UP001597036"/>
    </source>
</evidence>
<protein>
    <submittedName>
        <fullName evidence="2">Zinc-dependent metalloprotease</fullName>
    </submittedName>
</protein>
<dbReference type="Pfam" id="PF10103">
    <property type="entry name" value="Zincin_2"/>
    <property type="match status" value="1"/>
</dbReference>
<evidence type="ECO:0000313" key="2">
    <source>
        <dbReference type="EMBL" id="MFD0705202.1"/>
    </source>
</evidence>
<dbReference type="Proteomes" id="UP001597036">
    <property type="component" value="Unassembled WGS sequence"/>
</dbReference>
<dbReference type="NCBIfam" id="TIGR03624">
    <property type="entry name" value="putative hydrolase"/>
    <property type="match status" value="1"/>
</dbReference>
<dbReference type="InterPro" id="IPR018766">
    <property type="entry name" value="Zinicin_2"/>
</dbReference>
<dbReference type="GO" id="GO:0008237">
    <property type="term" value="F:metallopeptidase activity"/>
    <property type="evidence" value="ECO:0007669"/>
    <property type="project" value="UniProtKB-KW"/>
</dbReference>
<proteinExistence type="predicted"/>
<feature type="compositionally biased region" description="Basic and acidic residues" evidence="1">
    <location>
        <begin position="487"/>
        <end position="502"/>
    </location>
</feature>
<dbReference type="PANTHER" id="PTHR39420:SF2">
    <property type="entry name" value="HYDROLASE"/>
    <property type="match status" value="1"/>
</dbReference>
<dbReference type="SUPFAM" id="SSF55486">
    <property type="entry name" value="Metalloproteases ('zincins'), catalytic domain"/>
    <property type="match status" value="1"/>
</dbReference>
<keyword evidence="2" id="KW-0645">Protease</keyword>
<gene>
    <name evidence="2" type="ORF">ACFQY8_05530</name>
</gene>